<dbReference type="Pfam" id="PF00027">
    <property type="entry name" value="cNMP_binding"/>
    <property type="match status" value="1"/>
</dbReference>
<dbReference type="RefSeq" id="WP_343938918.1">
    <property type="nucleotide sequence ID" value="NZ_BAAAHP010000018.1"/>
</dbReference>
<comment type="caution">
    <text evidence="5">The sequence shown here is derived from an EMBL/GenBank/DDBJ whole genome shotgun (WGS) entry which is preliminary data.</text>
</comment>
<evidence type="ECO:0000256" key="2">
    <source>
        <dbReference type="ARBA" id="ARBA00023002"/>
    </source>
</evidence>
<dbReference type="InterPro" id="IPR000595">
    <property type="entry name" value="cNMP-bd_dom"/>
</dbReference>
<dbReference type="SUPFAM" id="SSF51905">
    <property type="entry name" value="FAD/NAD(P)-binding domain"/>
    <property type="match status" value="1"/>
</dbReference>
<dbReference type="Pfam" id="PF07992">
    <property type="entry name" value="Pyr_redox_2"/>
    <property type="match status" value="1"/>
</dbReference>
<evidence type="ECO:0000259" key="4">
    <source>
        <dbReference type="PROSITE" id="PS50042"/>
    </source>
</evidence>
<dbReference type="Proteomes" id="UP001499967">
    <property type="component" value="Unassembled WGS sequence"/>
</dbReference>
<dbReference type="PRINTS" id="PR00368">
    <property type="entry name" value="FADPNR"/>
</dbReference>
<gene>
    <name evidence="5" type="ORF">GCM10009559_07640</name>
</gene>
<dbReference type="SMART" id="SM00100">
    <property type="entry name" value="cNMP"/>
    <property type="match status" value="1"/>
</dbReference>
<keyword evidence="6" id="KW-1185">Reference proteome</keyword>
<reference evidence="5 6" key="1">
    <citation type="journal article" date="2019" name="Int. J. Syst. Evol. Microbiol.">
        <title>The Global Catalogue of Microorganisms (GCM) 10K type strain sequencing project: providing services to taxonomists for standard genome sequencing and annotation.</title>
        <authorList>
            <consortium name="The Broad Institute Genomics Platform"/>
            <consortium name="The Broad Institute Genome Sequencing Center for Infectious Disease"/>
            <person name="Wu L."/>
            <person name="Ma J."/>
        </authorList>
    </citation>
    <scope>NUCLEOTIDE SEQUENCE [LARGE SCALE GENOMIC DNA]</scope>
    <source>
        <strain evidence="5 6">JCM 11117</strain>
    </source>
</reference>
<dbReference type="PRINTS" id="PR00469">
    <property type="entry name" value="PNDRDTASEII"/>
</dbReference>
<sequence>MTAPGTPGIEELLATVPPGETPDLNGAYPRFDEPRIASLEALGERRPTERGEVLIAEGDQERTFYVVLAGRVAVVEAFGTAEQRVVWVHGPGRFLGELGLVTGQAAFLTSVVAEPGEVLAVPADRFRALATEDPAFGDTVLRAYLVRRSLALGEGIGFRIVGSRFSPGSRRLLEFAARNRLPHRFVDLETDPSAERLIRELDLAPSDTPIVLFRNRLLRNPSTTELAAEFGLYEPAVEGGVADLVVVGAGPAGLAAAVYGASEGLETVLLDAVATGGQAARTSRIENYLGFPTGISGGELAERALLQAERFGAHRAVPAKAVGMRWRDGDYVLELADGHQVAARCVVIATGVHVRRLKARRLEEFEDACVYYAATPVEARQCIGDPVVVVGGGNSAGQAAAFLAGHAVEVRMVLREGSLDEQMSRYLADRIAHDPRIEVHLRAEVEELEGESGQLASVVVRDTRTGHRYRLPARYLMVFIGGDPCTSWLSDSVALDAGGYVLTGPNAQRAVGDATLAGPAPSLLETSWPGVFAAGDVRSGSVKRVASAVGEGAMAVRFVHEHLATARGPTTEECAE</sequence>
<dbReference type="PANTHER" id="PTHR48105">
    <property type="entry name" value="THIOREDOXIN REDUCTASE 1-RELATED-RELATED"/>
    <property type="match status" value="1"/>
</dbReference>
<dbReference type="InterPro" id="IPR036188">
    <property type="entry name" value="FAD/NAD-bd_sf"/>
</dbReference>
<accession>A0ABN1P6F8</accession>
<evidence type="ECO:0000313" key="5">
    <source>
        <dbReference type="EMBL" id="GAA0923460.1"/>
    </source>
</evidence>
<feature type="domain" description="Cyclic nucleotide-binding" evidence="4">
    <location>
        <begin position="39"/>
        <end position="129"/>
    </location>
</feature>
<evidence type="ECO:0000313" key="6">
    <source>
        <dbReference type="Proteomes" id="UP001499967"/>
    </source>
</evidence>
<evidence type="ECO:0000256" key="1">
    <source>
        <dbReference type="ARBA" id="ARBA00022630"/>
    </source>
</evidence>
<dbReference type="InterPro" id="IPR050097">
    <property type="entry name" value="Ferredoxin-NADP_redctase_2"/>
</dbReference>
<dbReference type="EMBL" id="BAAAHP010000018">
    <property type="protein sequence ID" value="GAA0923460.1"/>
    <property type="molecule type" value="Genomic_DNA"/>
</dbReference>
<organism evidence="5 6">
    <name type="scientific">Pseudonocardia zijingensis</name>
    <dbReference type="NCBI Taxonomy" id="153376"/>
    <lineage>
        <taxon>Bacteria</taxon>
        <taxon>Bacillati</taxon>
        <taxon>Actinomycetota</taxon>
        <taxon>Actinomycetes</taxon>
        <taxon>Pseudonocardiales</taxon>
        <taxon>Pseudonocardiaceae</taxon>
        <taxon>Pseudonocardia</taxon>
    </lineage>
</organism>
<dbReference type="SUPFAM" id="SSF51206">
    <property type="entry name" value="cAMP-binding domain-like"/>
    <property type="match status" value="1"/>
</dbReference>
<comment type="catalytic activity">
    <reaction evidence="3">
        <text>[thioredoxin]-dithiol + NADP(+) = [thioredoxin]-disulfide + NADPH + H(+)</text>
        <dbReference type="Rhea" id="RHEA:20345"/>
        <dbReference type="Rhea" id="RHEA-COMP:10698"/>
        <dbReference type="Rhea" id="RHEA-COMP:10700"/>
        <dbReference type="ChEBI" id="CHEBI:15378"/>
        <dbReference type="ChEBI" id="CHEBI:29950"/>
        <dbReference type="ChEBI" id="CHEBI:50058"/>
        <dbReference type="ChEBI" id="CHEBI:57783"/>
        <dbReference type="ChEBI" id="CHEBI:58349"/>
        <dbReference type="EC" id="1.8.1.9"/>
    </reaction>
</comment>
<dbReference type="InterPro" id="IPR023753">
    <property type="entry name" value="FAD/NAD-binding_dom"/>
</dbReference>
<protein>
    <submittedName>
        <fullName evidence="5">FAD-dependent oxidoreductase</fullName>
    </submittedName>
</protein>
<dbReference type="Gene3D" id="2.60.120.10">
    <property type="entry name" value="Jelly Rolls"/>
    <property type="match status" value="1"/>
</dbReference>
<dbReference type="CDD" id="cd00038">
    <property type="entry name" value="CAP_ED"/>
    <property type="match status" value="1"/>
</dbReference>
<evidence type="ECO:0000256" key="3">
    <source>
        <dbReference type="ARBA" id="ARBA00048132"/>
    </source>
</evidence>
<proteinExistence type="predicted"/>
<dbReference type="InterPro" id="IPR014710">
    <property type="entry name" value="RmlC-like_jellyroll"/>
</dbReference>
<keyword evidence="1" id="KW-0285">Flavoprotein</keyword>
<dbReference type="PROSITE" id="PS50042">
    <property type="entry name" value="CNMP_BINDING_3"/>
    <property type="match status" value="1"/>
</dbReference>
<dbReference type="Gene3D" id="3.50.50.60">
    <property type="entry name" value="FAD/NAD(P)-binding domain"/>
    <property type="match status" value="2"/>
</dbReference>
<dbReference type="InterPro" id="IPR018490">
    <property type="entry name" value="cNMP-bd_dom_sf"/>
</dbReference>
<name>A0ABN1P6F8_9PSEU</name>
<keyword evidence="2" id="KW-0560">Oxidoreductase</keyword>